<evidence type="ECO:0000313" key="11">
    <source>
        <dbReference type="Proteomes" id="UP000001868"/>
    </source>
</evidence>
<dbReference type="GO" id="GO:0022857">
    <property type="term" value="F:transmembrane transporter activity"/>
    <property type="evidence" value="ECO:0007669"/>
    <property type="project" value="InterPro"/>
</dbReference>
<feature type="transmembrane region" description="Helical" evidence="9">
    <location>
        <begin position="413"/>
        <end position="430"/>
    </location>
</feature>
<dbReference type="Proteomes" id="UP000001868">
    <property type="component" value="Chromosome"/>
</dbReference>
<dbReference type="Pfam" id="PF13520">
    <property type="entry name" value="AA_permease_2"/>
    <property type="match status" value="1"/>
</dbReference>
<keyword evidence="11" id="KW-1185">Reference proteome</keyword>
<evidence type="ECO:0000256" key="5">
    <source>
        <dbReference type="ARBA" id="ARBA00022692"/>
    </source>
</evidence>
<evidence type="ECO:0000256" key="2">
    <source>
        <dbReference type="ARBA" id="ARBA00008220"/>
    </source>
</evidence>
<feature type="transmembrane region" description="Helical" evidence="9">
    <location>
        <begin position="203"/>
        <end position="220"/>
    </location>
</feature>
<dbReference type="PIRSF" id="PIRSF006060">
    <property type="entry name" value="AA_transporter"/>
    <property type="match status" value="1"/>
</dbReference>
<keyword evidence="5 9" id="KW-0812">Transmembrane</keyword>
<dbReference type="OrthoDB" id="3185104at2"/>
<dbReference type="InterPro" id="IPR002293">
    <property type="entry name" value="AA/rel_permease1"/>
</dbReference>
<name>B4RHA7_PHEZH</name>
<dbReference type="HOGENOM" id="CLU_007946_1_0_5"/>
<reference evidence="10 11" key="1">
    <citation type="journal article" date="2008" name="BMC Genomics">
        <title>Complete genome of Phenylobacterium zucineum - a novel facultative intracellular bacterium isolated from human erythroleukemia cell line K562.</title>
        <authorList>
            <person name="Luo Y."/>
            <person name="Xu X."/>
            <person name="Ding Z."/>
            <person name="Liu Z."/>
            <person name="Zhang B."/>
            <person name="Yan Z."/>
            <person name="Sun J."/>
            <person name="Hu S."/>
            <person name="Hu X."/>
        </authorList>
    </citation>
    <scope>NUCLEOTIDE SEQUENCE [LARGE SCALE GENOMIC DNA]</scope>
    <source>
        <strain evidence="10 11">HLK1</strain>
    </source>
</reference>
<comment type="function">
    <text evidence="8">Major component of the acid-resistance (AR) system allowing enteric pathogens to survive the acidic environment in the stomach. Exchanges extracellular arginine for its intracellular decarboxylation product agmatine (Agm) thereby expelling intracellular protons. Probably undergoes several conformational states in order to translocate the substrate across the membrane; keeps the substrate accessible to only 1 side of the membrane at a time by opening and closing 3 membrane-internal gates.</text>
</comment>
<dbReference type="PANTHER" id="PTHR42770">
    <property type="entry name" value="AMINO ACID TRANSPORTER-RELATED"/>
    <property type="match status" value="1"/>
</dbReference>
<dbReference type="STRING" id="450851.PHZ_c0953"/>
<evidence type="ECO:0000256" key="8">
    <source>
        <dbReference type="ARBA" id="ARBA00045636"/>
    </source>
</evidence>
<dbReference type="EMBL" id="CP000747">
    <property type="protein sequence ID" value="ACG77367.1"/>
    <property type="molecule type" value="Genomic_DNA"/>
</dbReference>
<evidence type="ECO:0000256" key="9">
    <source>
        <dbReference type="SAM" id="Phobius"/>
    </source>
</evidence>
<evidence type="ECO:0000256" key="6">
    <source>
        <dbReference type="ARBA" id="ARBA00022989"/>
    </source>
</evidence>
<evidence type="ECO:0000256" key="1">
    <source>
        <dbReference type="ARBA" id="ARBA00004651"/>
    </source>
</evidence>
<dbReference type="PANTHER" id="PTHR42770:SF18">
    <property type="entry name" value="ARGININE_AGMATINE ANTIPORTER"/>
    <property type="match status" value="1"/>
</dbReference>
<feature type="transmembrane region" description="Helical" evidence="9">
    <location>
        <begin position="46"/>
        <end position="66"/>
    </location>
</feature>
<comment type="subcellular location">
    <subcellularLocation>
        <location evidence="1">Cell membrane</location>
        <topology evidence="1">Multi-pass membrane protein</topology>
    </subcellularLocation>
</comment>
<gene>
    <name evidence="10" type="ordered locus">PHZ_c0953</name>
</gene>
<sequence length="433" mass="43879">MAAHNDGAGHGRIGVLGATALVAGSMIGSGVYLLPATLGAVGSISILGWLAATAAALAIGGLFAFLGPAAPEARSLAGYVQAGLGRLFGVQTTVVYWSLCWFGNVAIALAVAGYAGFLAPALAGEGPRLAVTLAAIWVSVFASWIGPRTVARIEGWTLALGLLPVVLAASLGWLWFSSETFLASWNPRDLSVPAAIRDSGLNAFWAFLGLESAAAVAAVVRNPARNVPRATLFGVLAAAAIYISASAALMGLLPAAELARSDAPFADAARLMLGVGGAALIALFAFVRTSGCLVGWTLVAAETSRGAADEGAFLRVFRTRPGEKASAVNLLAVGVLMSLVAVMTVSPTLGEQFGVLINVAVLLSLYAYILAGLSLIRLSGSFPPGKRAAAVATAAVAIACSAGLIATGKPIELAYSLVPILAGAALYLVIRRR</sequence>
<dbReference type="AlphaFoldDB" id="B4RHA7"/>
<feature type="transmembrane region" description="Helical" evidence="9">
    <location>
        <begin position="268"/>
        <end position="287"/>
    </location>
</feature>
<feature type="transmembrane region" description="Helical" evidence="9">
    <location>
        <begin position="355"/>
        <end position="376"/>
    </location>
</feature>
<feature type="transmembrane region" description="Helical" evidence="9">
    <location>
        <begin position="129"/>
        <end position="146"/>
    </location>
</feature>
<comment type="similarity">
    <text evidence="2">Belongs to the amino acid-polyamine-organocation (APC) superfamily. Basic amino acid/polyamine antiporter (APA) (TC 2.A.3.2) family.</text>
</comment>
<keyword evidence="6 9" id="KW-1133">Transmembrane helix</keyword>
<dbReference type="RefSeq" id="WP_012521515.1">
    <property type="nucleotide sequence ID" value="NC_011144.1"/>
</dbReference>
<accession>B4RHA7</accession>
<dbReference type="KEGG" id="pzu:PHZ_c0953"/>
<protein>
    <recommendedName>
        <fullName evidence="3">Arginine/agmatine antiporter</fullName>
    </recommendedName>
</protein>
<evidence type="ECO:0000313" key="10">
    <source>
        <dbReference type="EMBL" id="ACG77367.1"/>
    </source>
</evidence>
<feature type="transmembrane region" description="Helical" evidence="9">
    <location>
        <begin position="94"/>
        <end position="117"/>
    </location>
</feature>
<proteinExistence type="inferred from homology"/>
<feature type="transmembrane region" description="Helical" evidence="9">
    <location>
        <begin position="232"/>
        <end position="256"/>
    </location>
</feature>
<feature type="transmembrane region" description="Helical" evidence="9">
    <location>
        <begin position="388"/>
        <end position="407"/>
    </location>
</feature>
<evidence type="ECO:0000256" key="3">
    <source>
        <dbReference type="ARBA" id="ARBA00021069"/>
    </source>
</evidence>
<feature type="transmembrane region" description="Helical" evidence="9">
    <location>
        <begin position="12"/>
        <end position="34"/>
    </location>
</feature>
<evidence type="ECO:0000256" key="7">
    <source>
        <dbReference type="ARBA" id="ARBA00023136"/>
    </source>
</evidence>
<keyword evidence="7 9" id="KW-0472">Membrane</keyword>
<dbReference type="Gene3D" id="1.20.1740.10">
    <property type="entry name" value="Amino acid/polyamine transporter I"/>
    <property type="match status" value="1"/>
</dbReference>
<organism evidence="10 11">
    <name type="scientific">Phenylobacterium zucineum (strain HLK1)</name>
    <dbReference type="NCBI Taxonomy" id="450851"/>
    <lineage>
        <taxon>Bacteria</taxon>
        <taxon>Pseudomonadati</taxon>
        <taxon>Pseudomonadota</taxon>
        <taxon>Alphaproteobacteria</taxon>
        <taxon>Caulobacterales</taxon>
        <taxon>Caulobacteraceae</taxon>
        <taxon>Phenylobacterium</taxon>
    </lineage>
</organism>
<dbReference type="InterPro" id="IPR050367">
    <property type="entry name" value="APC_superfamily"/>
</dbReference>
<evidence type="ECO:0000256" key="4">
    <source>
        <dbReference type="ARBA" id="ARBA00022475"/>
    </source>
</evidence>
<dbReference type="GO" id="GO:0005886">
    <property type="term" value="C:plasma membrane"/>
    <property type="evidence" value="ECO:0007669"/>
    <property type="project" value="UniProtKB-SubCell"/>
</dbReference>
<feature type="transmembrane region" description="Helical" evidence="9">
    <location>
        <begin position="327"/>
        <end position="349"/>
    </location>
</feature>
<feature type="transmembrane region" description="Helical" evidence="9">
    <location>
        <begin position="158"/>
        <end position="176"/>
    </location>
</feature>
<dbReference type="eggNOG" id="COG0531">
    <property type="taxonomic scope" value="Bacteria"/>
</dbReference>
<keyword evidence="4" id="KW-1003">Cell membrane</keyword>